<keyword evidence="9" id="KW-1185">Reference proteome</keyword>
<proteinExistence type="predicted"/>
<dbReference type="Proteomes" id="UP000237749">
    <property type="component" value="Unassembled WGS sequence"/>
</dbReference>
<dbReference type="PROSITE" id="PS51683">
    <property type="entry name" value="SAM_OMT_II"/>
    <property type="match status" value="1"/>
</dbReference>
<dbReference type="RefSeq" id="WP_104435334.1">
    <property type="nucleotide sequence ID" value="NZ_PTJA01000002.1"/>
</dbReference>
<dbReference type="SMART" id="SM00347">
    <property type="entry name" value="HTH_MARR"/>
    <property type="match status" value="1"/>
</dbReference>
<evidence type="ECO:0000256" key="5">
    <source>
        <dbReference type="ARBA" id="ARBA00023125"/>
    </source>
</evidence>
<protein>
    <submittedName>
        <fullName evidence="8">DNA-binding MarR family transcriptional regulator</fullName>
    </submittedName>
</protein>
<keyword evidence="6" id="KW-0804">Transcription</keyword>
<dbReference type="InterPro" id="IPR012967">
    <property type="entry name" value="COMT_dimerisation"/>
</dbReference>
<keyword evidence="2" id="KW-0808">Transferase</keyword>
<keyword evidence="3" id="KW-0949">S-adenosyl-L-methionine</keyword>
<dbReference type="GO" id="GO:0003677">
    <property type="term" value="F:DNA binding"/>
    <property type="evidence" value="ECO:0007669"/>
    <property type="project" value="UniProtKB-KW"/>
</dbReference>
<dbReference type="SUPFAM" id="SSF53335">
    <property type="entry name" value="S-adenosyl-L-methionine-dependent methyltransferases"/>
    <property type="match status" value="1"/>
</dbReference>
<keyword evidence="4" id="KW-0805">Transcription regulation</keyword>
<organism evidence="8 9">
    <name type="scientific">Lacrimispora xylanisolvens</name>
    <dbReference type="NCBI Taxonomy" id="384636"/>
    <lineage>
        <taxon>Bacteria</taxon>
        <taxon>Bacillati</taxon>
        <taxon>Bacillota</taxon>
        <taxon>Clostridia</taxon>
        <taxon>Lachnospirales</taxon>
        <taxon>Lachnospiraceae</taxon>
        <taxon>Lacrimispora</taxon>
    </lineage>
</organism>
<dbReference type="PROSITE" id="PS50995">
    <property type="entry name" value="HTH_MARR_2"/>
    <property type="match status" value="1"/>
</dbReference>
<keyword evidence="1" id="KW-0489">Methyltransferase</keyword>
<evidence type="ECO:0000259" key="7">
    <source>
        <dbReference type="PROSITE" id="PS50995"/>
    </source>
</evidence>
<dbReference type="InterPro" id="IPR036390">
    <property type="entry name" value="WH_DNA-bd_sf"/>
</dbReference>
<dbReference type="OrthoDB" id="9766840at2"/>
<dbReference type="InterPro" id="IPR001077">
    <property type="entry name" value="COMT_C"/>
</dbReference>
<dbReference type="EMBL" id="PTJA01000002">
    <property type="protein sequence ID" value="PPK82651.1"/>
    <property type="molecule type" value="Genomic_DNA"/>
</dbReference>
<evidence type="ECO:0000256" key="3">
    <source>
        <dbReference type="ARBA" id="ARBA00022691"/>
    </source>
</evidence>
<dbReference type="InterPro" id="IPR036388">
    <property type="entry name" value="WH-like_DNA-bd_sf"/>
</dbReference>
<dbReference type="InterPro" id="IPR000835">
    <property type="entry name" value="HTH_MarR-typ"/>
</dbReference>
<comment type="caution">
    <text evidence="8">The sequence shown here is derived from an EMBL/GenBank/DDBJ whole genome shotgun (WGS) entry which is preliminary data.</text>
</comment>
<dbReference type="GO" id="GO:0046983">
    <property type="term" value="F:protein dimerization activity"/>
    <property type="evidence" value="ECO:0007669"/>
    <property type="project" value="InterPro"/>
</dbReference>
<keyword evidence="5 8" id="KW-0238">DNA-binding</keyword>
<dbReference type="InterPro" id="IPR029063">
    <property type="entry name" value="SAM-dependent_MTases_sf"/>
</dbReference>
<dbReference type="SUPFAM" id="SSF46785">
    <property type="entry name" value="Winged helix' DNA-binding domain"/>
    <property type="match status" value="2"/>
</dbReference>
<dbReference type="Pfam" id="PF12802">
    <property type="entry name" value="MarR_2"/>
    <property type="match status" value="1"/>
</dbReference>
<evidence type="ECO:0000256" key="4">
    <source>
        <dbReference type="ARBA" id="ARBA00023015"/>
    </source>
</evidence>
<dbReference type="InterPro" id="IPR016461">
    <property type="entry name" value="COMT-like"/>
</dbReference>
<dbReference type="Gene3D" id="3.40.50.150">
    <property type="entry name" value="Vaccinia Virus protein VP39"/>
    <property type="match status" value="1"/>
</dbReference>
<dbReference type="InterPro" id="IPR052067">
    <property type="entry name" value="Metal_resp_HTH_trans_reg"/>
</dbReference>
<dbReference type="GO" id="GO:0008171">
    <property type="term" value="F:O-methyltransferase activity"/>
    <property type="evidence" value="ECO:0007669"/>
    <property type="project" value="InterPro"/>
</dbReference>
<reference evidence="8 9" key="1">
    <citation type="submission" date="2018-02" db="EMBL/GenBank/DDBJ databases">
        <title>Genomic Encyclopedia of Archaeal and Bacterial Type Strains, Phase II (KMG-II): from individual species to whole genera.</title>
        <authorList>
            <person name="Goeker M."/>
        </authorList>
    </citation>
    <scope>NUCLEOTIDE SEQUENCE [LARGE SCALE GENOMIC DNA]</scope>
    <source>
        <strain evidence="8 9">DSM 3808</strain>
    </source>
</reference>
<dbReference type="PANTHER" id="PTHR35790:SF4">
    <property type="entry name" value="HTH-TYPE TRANSCRIPTIONAL REGULATOR PCHR"/>
    <property type="match status" value="1"/>
</dbReference>
<accession>A0A2S6HXB4</accession>
<dbReference type="GO" id="GO:0003700">
    <property type="term" value="F:DNA-binding transcription factor activity"/>
    <property type="evidence" value="ECO:0007669"/>
    <property type="project" value="InterPro"/>
</dbReference>
<evidence type="ECO:0000313" key="9">
    <source>
        <dbReference type="Proteomes" id="UP000237749"/>
    </source>
</evidence>
<evidence type="ECO:0000256" key="6">
    <source>
        <dbReference type="ARBA" id="ARBA00023163"/>
    </source>
</evidence>
<name>A0A2S6HXB4_9FIRM</name>
<sequence length="478" mass="53908">MSEVENSPKRYYKVMHNYQEAQLLFAAIRLNIFSYLDTPQTAQAVAEAINCDKHHMELMLLSLVSCGLVNKQEEYYRNTPETRNFLSRNSNVFLGDTLLFREKMTSLGQLEEKIKSVPSANNETYDFSELARLSIPEMYSGRVQAFINQVDKLFPDHNEYLNILDLGGGAGILDVELIKHFPNSKATVMETPDVSKVTREIVEKYGVQQKVQVISGDFNHDPLGGLYNMVIASGVLNFVEGDLTDFIKKVSDSLEDGGYLFIIGQFADEKDAVPANMLSWLSGFLDGIPLPPGAQDIETALQTCGLTPVDRVKVAMFEGYIYRKEEKNESVNSKDVINSFIELTESISNSKTNILNFGSEDMTFHRGEIHMIKTIGDYPGIHSAELARKYGITRPVVHKTLQKLSERDLIIKKDDPEDKKRYLLYLTEKGNAAYRAHEKYHSDNDQSLFDFLNGTSSENLATIKGFLEHAIGLIQNHS</sequence>
<evidence type="ECO:0000256" key="1">
    <source>
        <dbReference type="ARBA" id="ARBA00022603"/>
    </source>
</evidence>
<dbReference type="Pfam" id="PF00891">
    <property type="entry name" value="Methyltransf_2"/>
    <property type="match status" value="1"/>
</dbReference>
<dbReference type="AlphaFoldDB" id="A0A2S6HXB4"/>
<dbReference type="PANTHER" id="PTHR35790">
    <property type="entry name" value="HTH-TYPE TRANSCRIPTIONAL REGULATOR PCHR"/>
    <property type="match status" value="1"/>
</dbReference>
<gene>
    <name evidence="8" type="ORF">BXY41_102341</name>
</gene>
<evidence type="ECO:0000313" key="8">
    <source>
        <dbReference type="EMBL" id="PPK82651.1"/>
    </source>
</evidence>
<evidence type="ECO:0000256" key="2">
    <source>
        <dbReference type="ARBA" id="ARBA00022679"/>
    </source>
</evidence>
<dbReference type="Pfam" id="PF08100">
    <property type="entry name" value="Dimerisation"/>
    <property type="match status" value="1"/>
</dbReference>
<dbReference type="Gene3D" id="1.10.10.10">
    <property type="entry name" value="Winged helix-like DNA-binding domain superfamily/Winged helix DNA-binding domain"/>
    <property type="match status" value="2"/>
</dbReference>
<feature type="domain" description="HTH marR-type" evidence="7">
    <location>
        <begin position="333"/>
        <end position="472"/>
    </location>
</feature>
<dbReference type="CDD" id="cd02440">
    <property type="entry name" value="AdoMet_MTases"/>
    <property type="match status" value="1"/>
</dbReference>
<dbReference type="GO" id="GO:0032259">
    <property type="term" value="P:methylation"/>
    <property type="evidence" value="ECO:0007669"/>
    <property type="project" value="UniProtKB-KW"/>
</dbReference>